<dbReference type="RefSeq" id="XP_040711773.1">
    <property type="nucleotide sequence ID" value="XM_040864326.1"/>
</dbReference>
<dbReference type="InterPro" id="IPR029063">
    <property type="entry name" value="SAM-dependent_MTases_sf"/>
</dbReference>
<dbReference type="GO" id="GO:0032259">
    <property type="term" value="P:methylation"/>
    <property type="evidence" value="ECO:0007669"/>
    <property type="project" value="UniProtKB-KW"/>
</dbReference>
<dbReference type="Gene3D" id="3.40.50.150">
    <property type="entry name" value="Vaccinia Virus protein VP39"/>
    <property type="match status" value="1"/>
</dbReference>
<dbReference type="Proteomes" id="UP000193689">
    <property type="component" value="Unassembled WGS sequence"/>
</dbReference>
<comment type="caution">
    <text evidence="3">The sequence shown here is derived from an EMBL/GenBank/DDBJ whole genome shotgun (WGS) entry which is preliminary data.</text>
</comment>
<evidence type="ECO:0000256" key="1">
    <source>
        <dbReference type="ARBA" id="ARBA00038158"/>
    </source>
</evidence>
<dbReference type="SUPFAM" id="SSF53335">
    <property type="entry name" value="S-adenosyl-L-methionine-dependent methyltransferases"/>
    <property type="match status" value="1"/>
</dbReference>
<dbReference type="AlphaFoldDB" id="A0A1Y2DIL3"/>
<gene>
    <name evidence="3" type="ORF">BCR38DRAFT_488824</name>
</gene>
<dbReference type="GeneID" id="63780538"/>
<dbReference type="EMBL" id="MCFJ01000014">
    <property type="protein sequence ID" value="ORY59079.1"/>
    <property type="molecule type" value="Genomic_DNA"/>
</dbReference>
<proteinExistence type="inferred from homology"/>
<keyword evidence="3" id="KW-0808">Transferase</keyword>
<keyword evidence="3" id="KW-0489">Methyltransferase</keyword>
<evidence type="ECO:0000313" key="3">
    <source>
        <dbReference type="EMBL" id="ORY59079.1"/>
    </source>
</evidence>
<name>A0A1Y2DIL3_9PEZI</name>
<dbReference type="GO" id="GO:0008168">
    <property type="term" value="F:methyltransferase activity"/>
    <property type="evidence" value="ECO:0007669"/>
    <property type="project" value="UniProtKB-KW"/>
</dbReference>
<dbReference type="PANTHER" id="PTHR43591:SF105">
    <property type="entry name" value="METHYLTRANSFERASE DOMAIN-CONTAINING PROTEIN-RELATED"/>
    <property type="match status" value="1"/>
</dbReference>
<comment type="similarity">
    <text evidence="1">Belongs to the methyltransferase superfamily. LaeA methyltransferase family.</text>
</comment>
<reference evidence="3 4" key="1">
    <citation type="submission" date="2016-07" db="EMBL/GenBank/DDBJ databases">
        <title>Pervasive Adenine N6-methylation of Active Genes in Fungi.</title>
        <authorList>
            <consortium name="DOE Joint Genome Institute"/>
            <person name="Mondo S.J."/>
            <person name="Dannebaum R.O."/>
            <person name="Kuo R.C."/>
            <person name="Labutti K."/>
            <person name="Haridas S."/>
            <person name="Kuo A."/>
            <person name="Salamov A."/>
            <person name="Ahrendt S.R."/>
            <person name="Lipzen A."/>
            <person name="Sullivan W."/>
            <person name="Andreopoulos W.B."/>
            <person name="Clum A."/>
            <person name="Lindquist E."/>
            <person name="Daum C."/>
            <person name="Ramamoorthy G.K."/>
            <person name="Gryganskyi A."/>
            <person name="Culley D."/>
            <person name="Magnuson J.K."/>
            <person name="James T.Y."/>
            <person name="O'Malley M.A."/>
            <person name="Stajich J.E."/>
            <person name="Spatafora J.W."/>
            <person name="Visel A."/>
            <person name="Grigoriev I.V."/>
        </authorList>
    </citation>
    <scope>NUCLEOTIDE SEQUENCE [LARGE SCALE GENOMIC DNA]</scope>
    <source>
        <strain evidence="3 4">CBS 129021</strain>
    </source>
</reference>
<dbReference type="CDD" id="cd02440">
    <property type="entry name" value="AdoMet_MTases"/>
    <property type="match status" value="1"/>
</dbReference>
<sequence>MAIKAQLEEDAAAEAGSAGFAGVLDDQAADYMGVGLPEVDGSISADDVASVNERTAQYSGLIPDDDNDIDDGHYGVASMDAQSIYAPSRYFAASTRHGVAKAFDDGATLDSTRSMADSDVDYTWEHGRRYRLNYYMPNDLEEQQRLGLVHQVYCGVFDGELTGVPLEDPSLILDIGTGTGEWAMDMADRYPNCEVIGTDIAKMFSRQPPPNVFWEIDDAERDWERPRNAHDLVHFRNMSGAFMDWAFVYRQAYLAINPGGYIELLDFDDHKGFRNFFSFFEPGSLMHRVAQDLQEASVMSGRPRGVGHLEPRLLYDAGFADVQFSEHAIPINPNEHFEESTGYMFLLALIHGMEATILRLLTGFKGWSAEEVRAAVGVLAGELETMARDPKRAKGFVIKVRVLTGRKPLHSIHSDVETTAEDDAAMTHDTQVEMEERDDDDGYHSNGPYGGALTESSNRSSLNGSLAAAAGTQHGSISHNRDMSGPDGTVIPNNDEGVMEACESHEARRGPTTDENMVESTTIPTQTEDVIQCERSNTNHFSDRAPDTDPTISRRASS</sequence>
<feature type="region of interest" description="Disordered" evidence="2">
    <location>
        <begin position="433"/>
        <end position="487"/>
    </location>
</feature>
<dbReference type="InParanoid" id="A0A1Y2DIL3"/>
<keyword evidence="4" id="KW-1185">Reference proteome</keyword>
<evidence type="ECO:0000256" key="2">
    <source>
        <dbReference type="SAM" id="MobiDB-lite"/>
    </source>
</evidence>
<accession>A0A1Y2DIL3</accession>
<evidence type="ECO:0000313" key="4">
    <source>
        <dbReference type="Proteomes" id="UP000193689"/>
    </source>
</evidence>
<feature type="region of interest" description="Disordered" evidence="2">
    <location>
        <begin position="535"/>
        <end position="558"/>
    </location>
</feature>
<feature type="compositionally biased region" description="Low complexity" evidence="2">
    <location>
        <begin position="456"/>
        <end position="471"/>
    </location>
</feature>
<protein>
    <submittedName>
        <fullName evidence="3">S-adenosyl-L-methionine-dependent methyltransferase</fullName>
    </submittedName>
</protein>
<dbReference type="PANTHER" id="PTHR43591">
    <property type="entry name" value="METHYLTRANSFERASE"/>
    <property type="match status" value="1"/>
</dbReference>
<dbReference type="STRING" id="1141098.A0A1Y2DIL3"/>
<dbReference type="Pfam" id="PF13489">
    <property type="entry name" value="Methyltransf_23"/>
    <property type="match status" value="1"/>
</dbReference>
<dbReference type="OrthoDB" id="2013972at2759"/>
<organism evidence="3 4">
    <name type="scientific">Pseudomassariella vexata</name>
    <dbReference type="NCBI Taxonomy" id="1141098"/>
    <lineage>
        <taxon>Eukaryota</taxon>
        <taxon>Fungi</taxon>
        <taxon>Dikarya</taxon>
        <taxon>Ascomycota</taxon>
        <taxon>Pezizomycotina</taxon>
        <taxon>Sordariomycetes</taxon>
        <taxon>Xylariomycetidae</taxon>
        <taxon>Amphisphaeriales</taxon>
        <taxon>Pseudomassariaceae</taxon>
        <taxon>Pseudomassariella</taxon>
    </lineage>
</organism>